<accession>A0AC35TKD5</accession>
<name>A0AC35TKD5_9BILA</name>
<reference evidence="2" key="1">
    <citation type="submission" date="2016-11" db="UniProtKB">
        <authorList>
            <consortium name="WormBaseParasite"/>
        </authorList>
    </citation>
    <scope>IDENTIFICATION</scope>
    <source>
        <strain evidence="2">KR3021</strain>
    </source>
</reference>
<dbReference type="Proteomes" id="UP000095286">
    <property type="component" value="Unplaced"/>
</dbReference>
<evidence type="ECO:0000313" key="2">
    <source>
        <dbReference type="WBParaSite" id="RSKR_0000148300.1"/>
    </source>
</evidence>
<organism evidence="1 2">
    <name type="scientific">Rhabditophanes sp. KR3021</name>
    <dbReference type="NCBI Taxonomy" id="114890"/>
    <lineage>
        <taxon>Eukaryota</taxon>
        <taxon>Metazoa</taxon>
        <taxon>Ecdysozoa</taxon>
        <taxon>Nematoda</taxon>
        <taxon>Chromadorea</taxon>
        <taxon>Rhabditida</taxon>
        <taxon>Tylenchina</taxon>
        <taxon>Panagrolaimomorpha</taxon>
        <taxon>Strongyloidoidea</taxon>
        <taxon>Alloionematidae</taxon>
        <taxon>Rhabditophanes</taxon>
    </lineage>
</organism>
<sequence length="92" mass="9914">MGLPENALNPATPVIASPVVASPPIVATPANEKGLDIDAIIAKTLAAVRKEDKNKKMASMEKEKKKGNEDMKNDEDATALLLVSSRFHLIEY</sequence>
<protein>
    <submittedName>
        <fullName evidence="2">Uncharacterized protein</fullName>
    </submittedName>
</protein>
<evidence type="ECO:0000313" key="1">
    <source>
        <dbReference type="Proteomes" id="UP000095286"/>
    </source>
</evidence>
<dbReference type="WBParaSite" id="RSKR_0000148300.1">
    <property type="protein sequence ID" value="RSKR_0000148300.1"/>
    <property type="gene ID" value="RSKR_0000148300"/>
</dbReference>
<proteinExistence type="predicted"/>